<comment type="caution">
    <text evidence="2">The sequence shown here is derived from an EMBL/GenBank/DDBJ whole genome shotgun (WGS) entry which is preliminary data.</text>
</comment>
<sequence>MRIIKVVIILFVFVSNLAAAGVSPTPYFSIDKIRISDNTGYVYIQPKEDITPVNQSCKRTHFFALSKNYDLFQELYSAAYSAALSGKNIRVWISTDHDDCLNGYQQVRLIEVDF</sequence>
<dbReference type="Proteomes" id="UP000570493">
    <property type="component" value="Unassembled WGS sequence"/>
</dbReference>
<reference evidence="2" key="1">
    <citation type="submission" date="2020-04" db="EMBL/GenBank/DDBJ databases">
        <title>Genome Sequencing for Pseudoaltermonas arctica.</title>
        <authorList>
            <person name="Elkins N.S."/>
        </authorList>
    </citation>
    <scope>NUCLEOTIDE SEQUENCE [LARGE SCALE GENOMIC DNA]</scope>
    <source>
        <strain evidence="2">NEC-BIFX-2020_0012</strain>
    </source>
</reference>
<keyword evidence="3" id="KW-1185">Reference proteome</keyword>
<name>A0A7Y0DQY4_9GAMM</name>
<gene>
    <name evidence="2" type="ORF">HHO47_03485</name>
</gene>
<dbReference type="EMBL" id="JABBMT010000003">
    <property type="protein sequence ID" value="NMM39926.1"/>
    <property type="molecule type" value="Genomic_DNA"/>
</dbReference>
<evidence type="ECO:0000256" key="1">
    <source>
        <dbReference type="SAM" id="SignalP"/>
    </source>
</evidence>
<dbReference type="RefSeq" id="WP_169018937.1">
    <property type="nucleotide sequence ID" value="NZ_JABBMT010000003.1"/>
</dbReference>
<proteinExistence type="predicted"/>
<dbReference type="AlphaFoldDB" id="A0A7Y0DQY4"/>
<feature type="chain" id="PRO_5031390303" evidence="1">
    <location>
        <begin position="21"/>
        <end position="114"/>
    </location>
</feature>
<feature type="signal peptide" evidence="1">
    <location>
        <begin position="1"/>
        <end position="20"/>
    </location>
</feature>
<keyword evidence="1" id="KW-0732">Signal</keyword>
<evidence type="ECO:0000313" key="3">
    <source>
        <dbReference type="Proteomes" id="UP000570493"/>
    </source>
</evidence>
<protein>
    <submittedName>
        <fullName evidence="2">Uncharacterized protein</fullName>
    </submittedName>
</protein>
<accession>A0A7Y0DQY4</accession>
<evidence type="ECO:0000313" key="2">
    <source>
        <dbReference type="EMBL" id="NMM39926.1"/>
    </source>
</evidence>
<organism evidence="2 3">
    <name type="scientific">Pseudoalteromonas arctica</name>
    <dbReference type="NCBI Taxonomy" id="394751"/>
    <lineage>
        <taxon>Bacteria</taxon>
        <taxon>Pseudomonadati</taxon>
        <taxon>Pseudomonadota</taxon>
        <taxon>Gammaproteobacteria</taxon>
        <taxon>Alteromonadales</taxon>
        <taxon>Pseudoalteromonadaceae</taxon>
        <taxon>Pseudoalteromonas</taxon>
    </lineage>
</organism>